<dbReference type="InterPro" id="IPR050095">
    <property type="entry name" value="ECF_ABC_transporter_ATP-bd"/>
</dbReference>
<evidence type="ECO:0000313" key="12">
    <source>
        <dbReference type="Proteomes" id="UP000030008"/>
    </source>
</evidence>
<dbReference type="EMBL" id="JQIF01000049">
    <property type="protein sequence ID" value="KGJ52987.1"/>
    <property type="molecule type" value="Genomic_DNA"/>
</dbReference>
<dbReference type="NCBIfam" id="NF010167">
    <property type="entry name" value="PRK13648.1"/>
    <property type="match status" value="1"/>
</dbReference>
<evidence type="ECO:0000256" key="5">
    <source>
        <dbReference type="ARBA" id="ARBA00022741"/>
    </source>
</evidence>
<evidence type="ECO:0000313" key="10">
    <source>
        <dbReference type="EMBL" id="KGJ52987.1"/>
    </source>
</evidence>
<dbReference type="InterPro" id="IPR003439">
    <property type="entry name" value="ABC_transporter-like_ATP-bd"/>
</dbReference>
<evidence type="ECO:0000256" key="6">
    <source>
        <dbReference type="ARBA" id="ARBA00022840"/>
    </source>
</evidence>
<gene>
    <name evidence="10" type="primary">cbiO</name>
    <name evidence="10" type="ORF">CIAN88_11880</name>
    <name evidence="11" type="ORF">G4D54_03995</name>
</gene>
<evidence type="ECO:0000256" key="1">
    <source>
        <dbReference type="ARBA" id="ARBA00004202"/>
    </source>
</evidence>
<dbReference type="GeneID" id="61924670"/>
<keyword evidence="8" id="KW-0472">Membrane</keyword>
<dbReference type="NCBIfam" id="TIGR04520">
    <property type="entry name" value="ECF_ATPase_1"/>
    <property type="match status" value="1"/>
</dbReference>
<organism evidence="10 12">
    <name type="scientific">Clostridium innocuum</name>
    <dbReference type="NCBI Taxonomy" id="1522"/>
    <lineage>
        <taxon>Bacteria</taxon>
        <taxon>Bacillati</taxon>
        <taxon>Bacillota</taxon>
        <taxon>Clostridia</taxon>
        <taxon>Eubacteriales</taxon>
        <taxon>Clostridiaceae</taxon>
        <taxon>Clostridium</taxon>
    </lineage>
</organism>
<feature type="domain" description="ABC transporter" evidence="9">
    <location>
        <begin position="4"/>
        <end position="237"/>
    </location>
</feature>
<keyword evidence="6 10" id="KW-0067">ATP-binding</keyword>
<evidence type="ECO:0000256" key="3">
    <source>
        <dbReference type="ARBA" id="ARBA00022448"/>
    </source>
</evidence>
<dbReference type="Pfam" id="PF00005">
    <property type="entry name" value="ABC_tran"/>
    <property type="match status" value="1"/>
</dbReference>
<dbReference type="PROSITE" id="PS00211">
    <property type="entry name" value="ABC_TRANSPORTER_1"/>
    <property type="match status" value="1"/>
</dbReference>
<evidence type="ECO:0000313" key="11">
    <source>
        <dbReference type="EMBL" id="QJA01646.1"/>
    </source>
</evidence>
<evidence type="ECO:0000256" key="4">
    <source>
        <dbReference type="ARBA" id="ARBA00022475"/>
    </source>
</evidence>
<dbReference type="PROSITE" id="PS50893">
    <property type="entry name" value="ABC_TRANSPORTER_2"/>
    <property type="match status" value="1"/>
</dbReference>
<dbReference type="PANTHER" id="PTHR43553">
    <property type="entry name" value="HEAVY METAL TRANSPORTER"/>
    <property type="match status" value="1"/>
</dbReference>
<dbReference type="FunFam" id="3.40.50.300:FF:000224">
    <property type="entry name" value="Energy-coupling factor transporter ATP-binding protein EcfA"/>
    <property type="match status" value="1"/>
</dbReference>
<accession>A0A099I6V9</accession>
<comment type="similarity">
    <text evidence="2">Belongs to the ABC transporter superfamily.</text>
</comment>
<name>A0A099I6V9_CLOIN</name>
<dbReference type="GO" id="GO:0042626">
    <property type="term" value="F:ATPase-coupled transmembrane transporter activity"/>
    <property type="evidence" value="ECO:0007669"/>
    <property type="project" value="TreeGrafter"/>
</dbReference>
<keyword evidence="7" id="KW-1278">Translocase</keyword>
<dbReference type="GO" id="GO:0005524">
    <property type="term" value="F:ATP binding"/>
    <property type="evidence" value="ECO:0007669"/>
    <property type="project" value="UniProtKB-KW"/>
</dbReference>
<dbReference type="EMBL" id="CP048838">
    <property type="protein sequence ID" value="QJA01646.1"/>
    <property type="molecule type" value="Genomic_DNA"/>
</dbReference>
<keyword evidence="4" id="KW-1003">Cell membrane</keyword>
<dbReference type="Proteomes" id="UP000503330">
    <property type="component" value="Chromosome"/>
</dbReference>
<dbReference type="PANTHER" id="PTHR43553:SF24">
    <property type="entry name" value="ENERGY-COUPLING FACTOR TRANSPORTER ATP-BINDING PROTEIN ECFA1"/>
    <property type="match status" value="1"/>
</dbReference>
<dbReference type="SUPFAM" id="SSF52540">
    <property type="entry name" value="P-loop containing nucleoside triphosphate hydrolases"/>
    <property type="match status" value="1"/>
</dbReference>
<dbReference type="CDD" id="cd03225">
    <property type="entry name" value="ABC_cobalt_CbiO_domain1"/>
    <property type="match status" value="1"/>
</dbReference>
<comment type="subcellular location">
    <subcellularLocation>
        <location evidence="1">Cell membrane</location>
        <topology evidence="1">Peripheral membrane protein</topology>
    </subcellularLocation>
</comment>
<dbReference type="AlphaFoldDB" id="A0A099I6V9"/>
<sequence length="275" mass="30991">MEKIRVEDLTFSYDKETNAVEHVSFSIEEGSYTTIIGHNGSGKSTIAKLLIGLLDKDQGHIYVDQDELSMDTLYDIRNKVGIVFQNPDNQFIGATVADDIAFGLENHQVETEKMQPIIERFAQKVKMTEYMQSEPTKLSGGQKQRVAIAGVLAMSPQILIFDESTSMLDPQGKAEINELIQEIHKESKITIISITHDIEEVSKSDYVIVMDGGHVVMKGLPDDILRKEKELIDLQLDIPFALKFTKAMRAHGVDMKDCTTMEKVVDEVCRLHFEK</sequence>
<evidence type="ECO:0000313" key="13">
    <source>
        <dbReference type="Proteomes" id="UP000503330"/>
    </source>
</evidence>
<dbReference type="InterPro" id="IPR015856">
    <property type="entry name" value="ABC_transpr_CbiO/EcfA_su"/>
</dbReference>
<reference evidence="10 12" key="1">
    <citation type="submission" date="2014-08" db="EMBL/GenBank/DDBJ databases">
        <title>Clostridium innocuum, an unnegligible vancomycin-resistant pathogen causing extra-intestinal infections.</title>
        <authorList>
            <person name="Feng Y."/>
            <person name="Chiu C.-H."/>
        </authorList>
    </citation>
    <scope>NUCLEOTIDE SEQUENCE [LARGE SCALE GENOMIC DNA]</scope>
    <source>
        <strain evidence="10 12">AN88</strain>
    </source>
</reference>
<dbReference type="GO" id="GO:0016887">
    <property type="term" value="F:ATP hydrolysis activity"/>
    <property type="evidence" value="ECO:0007669"/>
    <property type="project" value="InterPro"/>
</dbReference>
<proteinExistence type="inferred from homology"/>
<dbReference type="InterPro" id="IPR027417">
    <property type="entry name" value="P-loop_NTPase"/>
</dbReference>
<evidence type="ECO:0000256" key="7">
    <source>
        <dbReference type="ARBA" id="ARBA00022967"/>
    </source>
</evidence>
<dbReference type="GO" id="GO:0043190">
    <property type="term" value="C:ATP-binding cassette (ABC) transporter complex"/>
    <property type="evidence" value="ECO:0007669"/>
    <property type="project" value="TreeGrafter"/>
</dbReference>
<dbReference type="SMART" id="SM00382">
    <property type="entry name" value="AAA"/>
    <property type="match status" value="1"/>
</dbReference>
<keyword evidence="3" id="KW-0813">Transport</keyword>
<dbReference type="InterPro" id="IPR030947">
    <property type="entry name" value="EcfA_1"/>
</dbReference>
<keyword evidence="5" id="KW-0547">Nucleotide-binding</keyword>
<evidence type="ECO:0000256" key="8">
    <source>
        <dbReference type="ARBA" id="ARBA00023136"/>
    </source>
</evidence>
<dbReference type="InterPro" id="IPR017871">
    <property type="entry name" value="ABC_transporter-like_CS"/>
</dbReference>
<evidence type="ECO:0000259" key="9">
    <source>
        <dbReference type="PROSITE" id="PS50893"/>
    </source>
</evidence>
<dbReference type="Gene3D" id="3.40.50.300">
    <property type="entry name" value="P-loop containing nucleotide triphosphate hydrolases"/>
    <property type="match status" value="1"/>
</dbReference>
<evidence type="ECO:0000256" key="2">
    <source>
        <dbReference type="ARBA" id="ARBA00005417"/>
    </source>
</evidence>
<reference evidence="11 13" key="2">
    <citation type="submission" date="2020-02" db="EMBL/GenBank/DDBJ databases">
        <authorList>
            <person name="Kociolek L.K."/>
            <person name="Ozer E.A."/>
        </authorList>
    </citation>
    <scope>NUCLEOTIDE SEQUENCE [LARGE SCALE GENOMIC DNA]</scope>
    <source>
        <strain evidence="11 13">ATCC 14501</strain>
    </source>
</reference>
<protein>
    <submittedName>
        <fullName evidence="10">Cobalt transporter ATP-binding subunit</fullName>
    </submittedName>
    <submittedName>
        <fullName evidence="11">Energy-coupling factor transporter ATPase</fullName>
    </submittedName>
</protein>
<dbReference type="Proteomes" id="UP000030008">
    <property type="component" value="Unassembled WGS sequence"/>
</dbReference>
<dbReference type="InterPro" id="IPR003593">
    <property type="entry name" value="AAA+_ATPase"/>
</dbReference>
<dbReference type="RefSeq" id="WP_002607459.1">
    <property type="nucleotide sequence ID" value="NZ_BAAACC010000037.1"/>
</dbReference>